<accession>A0A9X2NXN5</accession>
<name>A0A9X2NXN5_9BACE</name>
<sequence>MPLLYYPYRFVQKVEENFSSNHFLKYKLLYTFKSSKSHQWYWVWVEVYESNFYAVKFHLKAHRHSDDKYNLLTGLNEVRPVINTCIMIMQDIYRTNSRASFGFIGANMQNESTVNTKRFRVYKRLMATYFKEKSFEHFFNIKKSTYLMISKKELEVNPKLLEELECEFSEMYSYFD</sequence>
<gene>
    <name evidence="2" type="ORF">M1B78_03050</name>
    <name evidence="1" type="ORF">M1B79_15380</name>
</gene>
<dbReference type="Proteomes" id="UP001143192">
    <property type="component" value="Unassembled WGS sequence"/>
</dbReference>
<reference evidence="2" key="1">
    <citation type="journal article" date="2022" name="Arch. Microbiol.">
        <title>Bacteroides muris sp. nov. isolated from the cecum of wild-derived house mice.</title>
        <authorList>
            <person name="Fokt H."/>
            <person name="Unni R."/>
            <person name="Repnik U."/>
            <person name="Schmitz R.A."/>
            <person name="Bramkamp M."/>
            <person name="Baines J.F."/>
            <person name="Unterweger D."/>
        </authorList>
    </citation>
    <scope>NUCLEOTIDE SEQUENCE</scope>
    <source>
        <strain evidence="1">KH365_2</strain>
        <strain evidence="2">KH569_7</strain>
    </source>
</reference>
<proteinExistence type="predicted"/>
<comment type="caution">
    <text evidence="2">The sequence shown here is derived from an EMBL/GenBank/DDBJ whole genome shotgun (WGS) entry which is preliminary data.</text>
</comment>
<keyword evidence="3" id="KW-1185">Reference proteome</keyword>
<dbReference type="Proteomes" id="UP001143810">
    <property type="component" value="Unassembled WGS sequence"/>
</dbReference>
<evidence type="ECO:0000313" key="3">
    <source>
        <dbReference type="Proteomes" id="UP001143192"/>
    </source>
</evidence>
<evidence type="ECO:0000313" key="1">
    <source>
        <dbReference type="EMBL" id="MCR6506012.1"/>
    </source>
</evidence>
<evidence type="ECO:0000313" key="2">
    <source>
        <dbReference type="EMBL" id="MCR6507174.1"/>
    </source>
</evidence>
<dbReference type="AlphaFoldDB" id="A0A9X2NXN5"/>
<dbReference type="RefSeq" id="WP_257932289.1">
    <property type="nucleotide sequence ID" value="NZ_JAMZED010000049.1"/>
</dbReference>
<reference evidence="2" key="2">
    <citation type="submission" date="2022-04" db="EMBL/GenBank/DDBJ databases">
        <authorList>
            <person name="Fokt H."/>
            <person name="Baines J."/>
        </authorList>
    </citation>
    <scope>NUCLEOTIDE SEQUENCE</scope>
    <source>
        <strain evidence="1">KH365_2</strain>
        <strain evidence="2">KH569_7</strain>
    </source>
</reference>
<dbReference type="EMBL" id="JAMZEE010000004">
    <property type="protein sequence ID" value="MCR6507174.1"/>
    <property type="molecule type" value="Genomic_DNA"/>
</dbReference>
<evidence type="ECO:0000313" key="4">
    <source>
        <dbReference type="Proteomes" id="UP001143810"/>
    </source>
</evidence>
<dbReference type="EMBL" id="JAMZED010000049">
    <property type="protein sequence ID" value="MCR6506012.1"/>
    <property type="molecule type" value="Genomic_DNA"/>
</dbReference>
<protein>
    <submittedName>
        <fullName evidence="2">Uncharacterized protein</fullName>
    </submittedName>
</protein>
<organism evidence="2 4">
    <name type="scientific">Bacteroides muris</name>
    <name type="common">ex Fokt et al. 2023</name>
    <dbReference type="NCBI Taxonomy" id="2937417"/>
    <lineage>
        <taxon>Bacteria</taxon>
        <taxon>Pseudomonadati</taxon>
        <taxon>Bacteroidota</taxon>
        <taxon>Bacteroidia</taxon>
        <taxon>Bacteroidales</taxon>
        <taxon>Bacteroidaceae</taxon>
        <taxon>Bacteroides</taxon>
    </lineage>
</organism>